<dbReference type="EMBL" id="BARW01003082">
    <property type="protein sequence ID" value="GAI63140.1"/>
    <property type="molecule type" value="Genomic_DNA"/>
</dbReference>
<proteinExistence type="predicted"/>
<gene>
    <name evidence="1" type="ORF">S12H4_08090</name>
</gene>
<comment type="caution">
    <text evidence="1">The sequence shown here is derived from an EMBL/GenBank/DDBJ whole genome shotgun (WGS) entry which is preliminary data.</text>
</comment>
<reference evidence="1" key="1">
    <citation type="journal article" date="2014" name="Front. Microbiol.">
        <title>High frequency of phylogenetically diverse reductive dehalogenase-homologous genes in deep subseafloor sedimentary metagenomes.</title>
        <authorList>
            <person name="Kawai M."/>
            <person name="Futagami T."/>
            <person name="Toyoda A."/>
            <person name="Takaki Y."/>
            <person name="Nishi S."/>
            <person name="Hori S."/>
            <person name="Arai W."/>
            <person name="Tsubouchi T."/>
            <person name="Morono Y."/>
            <person name="Uchiyama I."/>
            <person name="Ito T."/>
            <person name="Fujiyama A."/>
            <person name="Inagaki F."/>
            <person name="Takami H."/>
        </authorList>
    </citation>
    <scope>NUCLEOTIDE SEQUENCE</scope>
    <source>
        <strain evidence="1">Expedition CK06-06</strain>
    </source>
</reference>
<evidence type="ECO:0000313" key="1">
    <source>
        <dbReference type="EMBL" id="GAI63140.1"/>
    </source>
</evidence>
<accession>X1RJ01</accession>
<sequence>MKNMTGLIECESCGTSYTEKEFEKLELTGHNGIWNFDYRRCRECKKEITGVIAW</sequence>
<organism evidence="1">
    <name type="scientific">marine sediment metagenome</name>
    <dbReference type="NCBI Taxonomy" id="412755"/>
    <lineage>
        <taxon>unclassified sequences</taxon>
        <taxon>metagenomes</taxon>
        <taxon>ecological metagenomes</taxon>
    </lineage>
</organism>
<name>X1RJ01_9ZZZZ</name>
<protein>
    <submittedName>
        <fullName evidence="1">Uncharacterized protein</fullName>
    </submittedName>
</protein>
<dbReference type="AlphaFoldDB" id="X1RJ01"/>